<gene>
    <name evidence="8" type="ORF">UREG_01839</name>
</gene>
<keyword evidence="5" id="KW-0175">Coiled coil</keyword>
<dbReference type="SMART" id="SM00397">
    <property type="entry name" value="t_SNARE"/>
    <property type="match status" value="2"/>
</dbReference>
<dbReference type="CDD" id="cd15886">
    <property type="entry name" value="SNARE_SEC9N"/>
    <property type="match status" value="1"/>
</dbReference>
<evidence type="ECO:0000256" key="2">
    <source>
        <dbReference type="ARBA" id="ARBA00022448"/>
    </source>
</evidence>
<feature type="compositionally biased region" description="Gly residues" evidence="6">
    <location>
        <begin position="55"/>
        <end position="69"/>
    </location>
</feature>
<evidence type="ECO:0000313" key="8">
    <source>
        <dbReference type="EMBL" id="EEP76990.1"/>
    </source>
</evidence>
<dbReference type="EMBL" id="CH476615">
    <property type="protein sequence ID" value="EEP76990.1"/>
    <property type="molecule type" value="Genomic_DNA"/>
</dbReference>
<feature type="compositionally biased region" description="Basic and acidic residues" evidence="6">
    <location>
        <begin position="105"/>
        <end position="115"/>
    </location>
</feature>
<accession>C4JJN2</accession>
<dbReference type="Proteomes" id="UP000002058">
    <property type="component" value="Unassembled WGS sequence"/>
</dbReference>
<feature type="compositionally biased region" description="Basic and acidic residues" evidence="6">
    <location>
        <begin position="146"/>
        <end position="156"/>
    </location>
</feature>
<dbReference type="GO" id="GO:0006887">
    <property type="term" value="P:exocytosis"/>
    <property type="evidence" value="ECO:0007669"/>
    <property type="project" value="TreeGrafter"/>
</dbReference>
<dbReference type="FunFam" id="1.20.5.110:FF:000043">
    <property type="entry name" value="Protein transport protein sec9"/>
    <property type="match status" value="1"/>
</dbReference>
<evidence type="ECO:0000259" key="7">
    <source>
        <dbReference type="PROSITE" id="PS50192"/>
    </source>
</evidence>
<evidence type="ECO:0000256" key="3">
    <source>
        <dbReference type="ARBA" id="ARBA00022927"/>
    </source>
</evidence>
<dbReference type="SUPFAM" id="SSF58038">
    <property type="entry name" value="SNARE fusion complex"/>
    <property type="match status" value="2"/>
</dbReference>
<dbReference type="PROSITE" id="PS50192">
    <property type="entry name" value="T_SNARE"/>
    <property type="match status" value="1"/>
</dbReference>
<sequence length="425" mass="46442">MRAAEEHCSALGSKAKSPAPQSNPYAQAPAYSDPYTEAKSKLYGPPQPQPNDGRPSGGLPSGPKQGYGGMNHPPNSMGNAAKNSYGDPNGGGYGPAKPGVQGGYGRDRYGGDDRSGGGSRPGGYGGLGNSDPNAADDNRNALFGDARQRLQERQQQHDGLPPPYSAHGGQGESGGTGTTSGGYGAYQDRQLTAEEEEEEDVQAMKQEIRFMKQQDVSSTRNALRVAAEAEETGRNTLARLGAQGERIHNTEKNLDLAANQNRIADEKSRELKKLNKSMFAMHVSNPFTSGERRKARDEAIINRHQEERLQREETRLAAFRTEQRLGQTFKEMEKQSRPGAPKSKANLAERSKYQFEQDSEDDEMENEIESNLDALHGAATRLNGLARATGRELEEQNARLDVIMGKSDSVDDQIHMNRSRLDRIR</sequence>
<dbReference type="KEGG" id="ure:UREG_01839"/>
<dbReference type="OrthoDB" id="18679at2759"/>
<feature type="coiled-coil region" evidence="5">
    <location>
        <begin position="247"/>
        <end position="277"/>
    </location>
</feature>
<comment type="similarity">
    <text evidence="1">Belongs to the SNAP-25 family.</text>
</comment>
<evidence type="ECO:0000256" key="1">
    <source>
        <dbReference type="ARBA" id="ARBA00009480"/>
    </source>
</evidence>
<dbReference type="GO" id="GO:0005886">
    <property type="term" value="C:plasma membrane"/>
    <property type="evidence" value="ECO:0007669"/>
    <property type="project" value="TreeGrafter"/>
</dbReference>
<evidence type="ECO:0000256" key="6">
    <source>
        <dbReference type="SAM" id="MobiDB-lite"/>
    </source>
</evidence>
<dbReference type="InterPro" id="IPR000727">
    <property type="entry name" value="T_SNARE_dom"/>
</dbReference>
<dbReference type="PANTHER" id="PTHR19305:SF9">
    <property type="entry name" value="SYNAPTOSOMAL-ASSOCIATED PROTEIN 29"/>
    <property type="match status" value="1"/>
</dbReference>
<dbReference type="RefSeq" id="XP_002542323.1">
    <property type="nucleotide sequence ID" value="XM_002542277.1"/>
</dbReference>
<dbReference type="InParanoid" id="C4JJN2"/>
<feature type="region of interest" description="Disordered" evidence="6">
    <location>
        <begin position="1"/>
        <end position="200"/>
    </location>
</feature>
<dbReference type="Gene3D" id="1.20.5.110">
    <property type="match status" value="2"/>
</dbReference>
<reference evidence="9" key="1">
    <citation type="journal article" date="2009" name="Genome Res.">
        <title>Comparative genomic analyses of the human fungal pathogens Coccidioides and their relatives.</title>
        <authorList>
            <person name="Sharpton T.J."/>
            <person name="Stajich J.E."/>
            <person name="Rounsley S.D."/>
            <person name="Gardner M.J."/>
            <person name="Wortman J.R."/>
            <person name="Jordar V.S."/>
            <person name="Maiti R."/>
            <person name="Kodira C.D."/>
            <person name="Neafsey D.E."/>
            <person name="Zeng Q."/>
            <person name="Hung C.-Y."/>
            <person name="McMahan C."/>
            <person name="Muszewska A."/>
            <person name="Grynberg M."/>
            <person name="Mandel M.A."/>
            <person name="Kellner E.M."/>
            <person name="Barker B.M."/>
            <person name="Galgiani J.N."/>
            <person name="Orbach M.J."/>
            <person name="Kirkland T.N."/>
            <person name="Cole G.T."/>
            <person name="Henn M.R."/>
            <person name="Birren B.W."/>
            <person name="Taylor J.W."/>
        </authorList>
    </citation>
    <scope>NUCLEOTIDE SEQUENCE [LARGE SCALE GENOMIC DNA]</scope>
    <source>
        <strain evidence="9">UAMH 1704</strain>
    </source>
</reference>
<dbReference type="GO" id="GO:0019905">
    <property type="term" value="F:syntaxin binding"/>
    <property type="evidence" value="ECO:0007669"/>
    <property type="project" value="TreeGrafter"/>
</dbReference>
<dbReference type="GO" id="GO:0032120">
    <property type="term" value="P:ascospore-type prospore membrane formation"/>
    <property type="evidence" value="ECO:0007669"/>
    <property type="project" value="EnsemblFungi"/>
</dbReference>
<dbReference type="GO" id="GO:0031201">
    <property type="term" value="C:SNARE complex"/>
    <property type="evidence" value="ECO:0007669"/>
    <property type="project" value="TreeGrafter"/>
</dbReference>
<organism evidence="8 9">
    <name type="scientific">Uncinocarpus reesii (strain UAMH 1704)</name>
    <dbReference type="NCBI Taxonomy" id="336963"/>
    <lineage>
        <taxon>Eukaryota</taxon>
        <taxon>Fungi</taxon>
        <taxon>Dikarya</taxon>
        <taxon>Ascomycota</taxon>
        <taxon>Pezizomycotina</taxon>
        <taxon>Eurotiomycetes</taxon>
        <taxon>Eurotiomycetidae</taxon>
        <taxon>Onygenales</taxon>
        <taxon>Onygenaceae</taxon>
        <taxon>Uncinocarpus</taxon>
    </lineage>
</organism>
<feature type="compositionally biased region" description="Gly residues" evidence="6">
    <location>
        <begin position="168"/>
        <end position="184"/>
    </location>
</feature>
<feature type="compositionally biased region" description="Gly residues" evidence="6">
    <location>
        <begin position="88"/>
        <end position="104"/>
    </location>
</feature>
<proteinExistence type="inferred from homology"/>
<evidence type="ECO:0000256" key="4">
    <source>
        <dbReference type="ARBA" id="ARBA00072549"/>
    </source>
</evidence>
<dbReference type="PANTHER" id="PTHR19305">
    <property type="entry name" value="SYNAPTOSOMAL ASSOCIATED PROTEIN"/>
    <property type="match status" value="1"/>
</dbReference>
<name>C4JJN2_UNCRE</name>
<keyword evidence="3" id="KW-0653">Protein transport</keyword>
<dbReference type="GO" id="GO:0005484">
    <property type="term" value="F:SNAP receptor activity"/>
    <property type="evidence" value="ECO:0007669"/>
    <property type="project" value="TreeGrafter"/>
</dbReference>
<keyword evidence="9" id="KW-1185">Reference proteome</keyword>
<feature type="compositionally biased region" description="Polar residues" evidence="6">
    <location>
        <begin position="73"/>
        <end position="82"/>
    </location>
</feature>
<keyword evidence="2" id="KW-0813">Transport</keyword>
<dbReference type="FunFam" id="1.20.5.110:FF:000048">
    <property type="entry name" value="Protein transport protein SEC9"/>
    <property type="match status" value="1"/>
</dbReference>
<dbReference type="OMA" id="TNQRMER"/>
<dbReference type="eggNOG" id="KOG3065">
    <property type="taxonomic scope" value="Eukaryota"/>
</dbReference>
<evidence type="ECO:0000313" key="9">
    <source>
        <dbReference type="Proteomes" id="UP000002058"/>
    </source>
</evidence>
<evidence type="ECO:0000256" key="5">
    <source>
        <dbReference type="SAM" id="Coils"/>
    </source>
</evidence>
<dbReference type="GO" id="GO:0006906">
    <property type="term" value="P:vesicle fusion"/>
    <property type="evidence" value="ECO:0007669"/>
    <property type="project" value="TreeGrafter"/>
</dbReference>
<feature type="compositionally biased region" description="Gly residues" evidence="6">
    <location>
        <begin position="116"/>
        <end position="128"/>
    </location>
</feature>
<feature type="domain" description="T-SNARE coiled-coil homology" evidence="7">
    <location>
        <begin position="362"/>
        <end position="424"/>
    </location>
</feature>
<dbReference type="AlphaFoldDB" id="C4JJN2"/>
<dbReference type="GO" id="GO:0005628">
    <property type="term" value="C:prospore membrane"/>
    <property type="evidence" value="ECO:0007669"/>
    <property type="project" value="EnsemblFungi"/>
</dbReference>
<dbReference type="GeneID" id="8438476"/>
<dbReference type="STRING" id="336963.C4JJN2"/>
<protein>
    <recommendedName>
        <fullName evidence="4">Protein transport protein SEC9</fullName>
    </recommendedName>
</protein>
<dbReference type="VEuPathDB" id="FungiDB:UREG_01839"/>
<dbReference type="GO" id="GO:0015031">
    <property type="term" value="P:protein transport"/>
    <property type="evidence" value="ECO:0007669"/>
    <property type="project" value="UniProtKB-KW"/>
</dbReference>
<dbReference type="CDD" id="cd15857">
    <property type="entry name" value="SNARE_SEC9C"/>
    <property type="match status" value="1"/>
</dbReference>
<dbReference type="HOGENOM" id="CLU_020823_2_0_1"/>
<dbReference type="FunCoup" id="C4JJN2">
    <property type="interactions" value="104"/>
</dbReference>